<evidence type="ECO:0000313" key="3">
    <source>
        <dbReference type="Proteomes" id="UP000822688"/>
    </source>
</evidence>
<accession>A0A8T0GNZ2</accession>
<evidence type="ECO:0000313" key="2">
    <source>
        <dbReference type="EMBL" id="KAG0560205.1"/>
    </source>
</evidence>
<protein>
    <submittedName>
        <fullName evidence="2">Uncharacterized protein</fullName>
    </submittedName>
</protein>
<reference evidence="2" key="1">
    <citation type="submission" date="2020-06" db="EMBL/GenBank/DDBJ databases">
        <title>WGS assembly of Ceratodon purpureus strain R40.</title>
        <authorList>
            <person name="Carey S.B."/>
            <person name="Jenkins J."/>
            <person name="Shu S."/>
            <person name="Lovell J.T."/>
            <person name="Sreedasyam A."/>
            <person name="Maumus F."/>
            <person name="Tiley G.P."/>
            <person name="Fernandez-Pozo N."/>
            <person name="Barry K."/>
            <person name="Chen C."/>
            <person name="Wang M."/>
            <person name="Lipzen A."/>
            <person name="Daum C."/>
            <person name="Saski C.A."/>
            <person name="Payton A.C."/>
            <person name="Mcbreen J.C."/>
            <person name="Conrad R.E."/>
            <person name="Kollar L.M."/>
            <person name="Olsson S."/>
            <person name="Huttunen S."/>
            <person name="Landis J.B."/>
            <person name="Wickett N.J."/>
            <person name="Johnson M.G."/>
            <person name="Rensing S.A."/>
            <person name="Grimwood J."/>
            <person name="Schmutz J."/>
            <person name="Mcdaniel S.F."/>
        </authorList>
    </citation>
    <scope>NUCLEOTIDE SEQUENCE</scope>
    <source>
        <strain evidence="2">R40</strain>
    </source>
</reference>
<name>A0A8T0GNZ2_CERPU</name>
<dbReference type="Proteomes" id="UP000822688">
    <property type="component" value="Chromosome 10"/>
</dbReference>
<sequence>MANSHTNTKLLQNPSNYDIIPASTTSQTHAQLQPRHMSTHFQSRLGDIRHLEPRLPCIITPTPSSHFLRLKPRKTETQLTSTGNQHDHIHIPRTSTSWFR</sequence>
<feature type="region of interest" description="Disordered" evidence="1">
    <location>
        <begin position="77"/>
        <end position="100"/>
    </location>
</feature>
<keyword evidence="3" id="KW-1185">Reference proteome</keyword>
<proteinExistence type="predicted"/>
<feature type="region of interest" description="Disordered" evidence="1">
    <location>
        <begin position="1"/>
        <end position="21"/>
    </location>
</feature>
<dbReference type="AlphaFoldDB" id="A0A8T0GNZ2"/>
<evidence type="ECO:0000256" key="1">
    <source>
        <dbReference type="SAM" id="MobiDB-lite"/>
    </source>
</evidence>
<organism evidence="2 3">
    <name type="scientific">Ceratodon purpureus</name>
    <name type="common">Fire moss</name>
    <name type="synonym">Dicranum purpureum</name>
    <dbReference type="NCBI Taxonomy" id="3225"/>
    <lineage>
        <taxon>Eukaryota</taxon>
        <taxon>Viridiplantae</taxon>
        <taxon>Streptophyta</taxon>
        <taxon>Embryophyta</taxon>
        <taxon>Bryophyta</taxon>
        <taxon>Bryophytina</taxon>
        <taxon>Bryopsida</taxon>
        <taxon>Dicranidae</taxon>
        <taxon>Pseudoditrichales</taxon>
        <taxon>Ditrichaceae</taxon>
        <taxon>Ceratodon</taxon>
    </lineage>
</organism>
<comment type="caution">
    <text evidence="2">The sequence shown here is derived from an EMBL/GenBank/DDBJ whole genome shotgun (WGS) entry which is preliminary data.</text>
</comment>
<dbReference type="EMBL" id="CM026431">
    <property type="protein sequence ID" value="KAG0560205.1"/>
    <property type="molecule type" value="Genomic_DNA"/>
</dbReference>
<gene>
    <name evidence="2" type="ORF">KC19_10G161900</name>
</gene>